<evidence type="ECO:0000259" key="16">
    <source>
        <dbReference type="PROSITE" id="PS50268"/>
    </source>
</evidence>
<evidence type="ECO:0000256" key="8">
    <source>
        <dbReference type="ARBA" id="ARBA00023136"/>
    </source>
</evidence>
<proteinExistence type="predicted"/>
<evidence type="ECO:0000256" key="9">
    <source>
        <dbReference type="ARBA" id="ARBA00023157"/>
    </source>
</evidence>
<dbReference type="InterPro" id="IPR018097">
    <property type="entry name" value="EGF_Ca-bd_CS"/>
</dbReference>
<dbReference type="FunFam" id="2.60.40.60:FF:000092">
    <property type="entry name" value="Protocadherin 8"/>
    <property type="match status" value="1"/>
</dbReference>
<keyword evidence="7 13" id="KW-1133">Transmembrane helix</keyword>
<evidence type="ECO:0000256" key="14">
    <source>
        <dbReference type="SAM" id="SignalP"/>
    </source>
</evidence>
<dbReference type="SMART" id="SM00112">
    <property type="entry name" value="CA"/>
    <property type="match status" value="12"/>
</dbReference>
<dbReference type="FunFam" id="2.60.40.60:FF:000013">
    <property type="entry name" value="Cadherin EGF LAG seven-pass G-type receptor"/>
    <property type="match status" value="3"/>
</dbReference>
<dbReference type="FunFam" id="2.10.25.10:FF:000038">
    <property type="entry name" value="Fibrillin 2"/>
    <property type="match status" value="1"/>
</dbReference>
<dbReference type="CDD" id="cd00054">
    <property type="entry name" value="EGF_CA"/>
    <property type="match status" value="2"/>
</dbReference>
<dbReference type="eggNOG" id="KOG1219">
    <property type="taxonomic scope" value="Eukaryota"/>
</dbReference>
<feature type="domain" description="Cadherin" evidence="16">
    <location>
        <begin position="1092"/>
        <end position="1198"/>
    </location>
</feature>
<dbReference type="InterPro" id="IPR000152">
    <property type="entry name" value="EGF-type_Asp/Asn_hydroxyl_site"/>
</dbReference>
<feature type="domain" description="EGF-like" evidence="15">
    <location>
        <begin position="1531"/>
        <end position="1571"/>
    </location>
</feature>
<feature type="disulfide bond" evidence="11">
    <location>
        <begin position="1519"/>
        <end position="1528"/>
    </location>
</feature>
<dbReference type="eggNOG" id="KOG3594">
    <property type="taxonomic scope" value="Eukaryota"/>
</dbReference>
<evidence type="ECO:0000256" key="2">
    <source>
        <dbReference type="ARBA" id="ARBA00022536"/>
    </source>
</evidence>
<dbReference type="GO" id="GO:0007156">
    <property type="term" value="P:homophilic cell adhesion via plasma membrane adhesion molecules"/>
    <property type="evidence" value="ECO:0007669"/>
    <property type="project" value="InterPro"/>
</dbReference>
<comment type="caution">
    <text evidence="11">Lacks conserved residue(s) required for the propagation of feature annotation.</text>
</comment>
<protein>
    <submittedName>
        <fullName evidence="17">Uncharacterized protein</fullName>
    </submittedName>
</protein>
<accession>T1KJY1</accession>
<evidence type="ECO:0000313" key="17">
    <source>
        <dbReference type="EnsemblMetazoa" id="tetur13g01620.1"/>
    </source>
</evidence>
<dbReference type="GO" id="GO:0005509">
    <property type="term" value="F:calcium ion binding"/>
    <property type="evidence" value="ECO:0007669"/>
    <property type="project" value="UniProtKB-UniRule"/>
</dbReference>
<dbReference type="InterPro" id="IPR000742">
    <property type="entry name" value="EGF"/>
</dbReference>
<dbReference type="Pfam" id="PF07645">
    <property type="entry name" value="EGF_CA"/>
    <property type="match status" value="1"/>
</dbReference>
<keyword evidence="2 11" id="KW-0245">EGF-like domain</keyword>
<dbReference type="SUPFAM" id="SSF49313">
    <property type="entry name" value="Cadherin-like"/>
    <property type="match status" value="13"/>
</dbReference>
<evidence type="ECO:0000256" key="13">
    <source>
        <dbReference type="SAM" id="Phobius"/>
    </source>
</evidence>
<dbReference type="PROSITE" id="PS01187">
    <property type="entry name" value="EGF_CA"/>
    <property type="match status" value="1"/>
</dbReference>
<dbReference type="Gene3D" id="2.10.25.10">
    <property type="entry name" value="Laminin"/>
    <property type="match status" value="3"/>
</dbReference>
<dbReference type="PROSITE" id="PS50268">
    <property type="entry name" value="CADHERIN_2"/>
    <property type="match status" value="12"/>
</dbReference>
<evidence type="ECO:0000256" key="4">
    <source>
        <dbReference type="ARBA" id="ARBA00022729"/>
    </source>
</evidence>
<feature type="domain" description="Cadherin" evidence="16">
    <location>
        <begin position="33"/>
        <end position="135"/>
    </location>
</feature>
<feature type="domain" description="Cadherin" evidence="16">
    <location>
        <begin position="335"/>
        <end position="433"/>
    </location>
</feature>
<feature type="region of interest" description="Disordered" evidence="12">
    <location>
        <begin position="1757"/>
        <end position="1807"/>
    </location>
</feature>
<feature type="compositionally biased region" description="Low complexity" evidence="12">
    <location>
        <begin position="1786"/>
        <end position="1800"/>
    </location>
</feature>
<feature type="domain" description="Cadherin" evidence="16">
    <location>
        <begin position="975"/>
        <end position="1091"/>
    </location>
</feature>
<reference evidence="17" key="2">
    <citation type="submission" date="2015-06" db="UniProtKB">
        <authorList>
            <consortium name="EnsemblMetazoa"/>
        </authorList>
    </citation>
    <scope>IDENTIFICATION</scope>
</reference>
<dbReference type="GO" id="GO:0030855">
    <property type="term" value="P:epithelial cell differentiation"/>
    <property type="evidence" value="ECO:0007669"/>
    <property type="project" value="UniProtKB-ARBA"/>
</dbReference>
<feature type="disulfide bond" evidence="11">
    <location>
        <begin position="1485"/>
        <end position="1494"/>
    </location>
</feature>
<dbReference type="Proteomes" id="UP000015104">
    <property type="component" value="Unassembled WGS sequence"/>
</dbReference>
<dbReference type="InterPro" id="IPR020894">
    <property type="entry name" value="Cadherin_CS"/>
</dbReference>
<feature type="domain" description="Cadherin" evidence="16">
    <location>
        <begin position="539"/>
        <end position="637"/>
    </location>
</feature>
<dbReference type="EnsemblMetazoa" id="tetur13g01620.1">
    <property type="protein sequence ID" value="tetur13g01620.1"/>
    <property type="gene ID" value="tetur13g01620"/>
</dbReference>
<dbReference type="STRING" id="32264.T1KJY1"/>
<dbReference type="Pfam" id="PF00028">
    <property type="entry name" value="Cadherin"/>
    <property type="match status" value="9"/>
</dbReference>
<feature type="signal peptide" evidence="14">
    <location>
        <begin position="1"/>
        <end position="27"/>
    </location>
</feature>
<dbReference type="PROSITE" id="PS00022">
    <property type="entry name" value="EGF_1"/>
    <property type="match status" value="2"/>
</dbReference>
<sequence>MFGNRKCFHYLLLLFLVVDGYLKSVKGDGPKFTKEYYVANFSEASSRDMFVTKVAAIDAAYSDNVEGKLKYSIESGDSSGIFRIDPTNGIVRLAKDQSFIYDVFTLNVSVSDGKFKDYASLTIKILSANKQSPLFTRPFYSTTVDERAPVGTHIVTVEAYDNDDGIYAEVTYSIFSSYLLRWFKIDSKTGDITTVAPLDKKKHQSYSLTVLAKDGGHRIGLAIVKISVKSDSDNPPQFLVDKYEVAVCSNTATNTNILPVIAFDKDLLSPSRTSKNLHHPGNQHHLQRPSHHPLQYHHLLHSGFVKIKAVDEDGNEAVVPVTIKINGPCKVEGDFVASYEATVFETAKVNSIITSLNVTNPDNLELTLAGVNSDASKFKLGEQGQIYLIDPLDRETVSRYILVVKVFDKISHTVRYLNMFIDVLDTNDNVPIFDSDSYWIEVSEDQEVGSSIGRVHALDSDVESSQKPIVYKLEGDKQSETGEEYFELDSGLIKLLRPLDRETNEWHNLTVTITDGKFNNQTSLCIKVIDVNDNPPQFSLPFYNASIREGSPVGMVVTTIDASDADDVSVNTLSYFIISGDPFNQFSIKDTGELVVNKLLKHKDKSLFELTILVSDTKYNSTTKVSINVLEALGPNCLKSEYVEMVSEDIELGTEILTVEAESRDGPVTNESVHLYYSLFLDNDESPINSNFNEIGLVSPEDTSEMPFALNSKTGVLTVIAPLDREKKSTYFLLAKVHDDKERENMCSSAIEIIVSDINDNEPNFTANEYNVTIPEDAELGIVVGKVHATDLDQGRNGEVHYSLTESAEDTFTIDKDTGLIRLNKPLDREKVEKYNLTVRATDSGLPPLSSSVKFMVSLEDVNDNFPVFTSTIYNVSIEENVSIGTEIITIEAKDPDIGPNGDITYAIIEGSNDNSFTIDPKTGIITVAKPLDSEVISNFILNVKAEDGGSPPLSSKALVNVTITDVNDNGPVCERSQYVEMVPENTEIDSYLLKIAANDPDEGPNGQLHYNLSLDSADYDFDKESTNSSNLPFKIDSREGILRVASLLDREEKSRYLLRVTVHDNLERDRTCSSTVEIIVSDVNDNAPVFSGPDFTFLVPEDAKIGSFVGKASATDKDSGVNAKIVYSLITLGEGNDGTFTIDTTSGSIHTAKPLDRETIQRYNVLITATDSGSPALFSTQMFEIHILDVNDNAPKFTENHYTTSVYENVSVGISLIQVVATSLDTGINADITYAIIAGNEGNCFTVHPKSGSISVVKSLDRETTPEYILTIQAKDGGIPSLSSETKVTITILDVNDNAPSFNQASYSAIIREDTHVGEKVIHKVASDADIGENGQINYFFKPSSLSGSSETAYQTKFKEFEIDPKTGVITVASPLDREMLSSYVMEVVAIDRGSPPLSSSILITIDLSDVSGYPSKFDQNNSTLFIQVCIFNANGTYTCLGPNDYRGLKCEIDGRRACNPNPCVNGGTCTPSPGSINGFHCECPPTLGGLTCEKSRFCSKSSPCLNNGVCEESLCKCKSGWRGSHCEEDIDECSLSNISCSPPATCINLLGSYRCICPVDVTTSGLPSSPGKPSLCANFNLNSITSVSRAFFWDDLILPGIFLIVMLFSCCVIIFCCCCFNRQSSKSKRRTNNRAPNNVYRTGLEGDEFLLEICNAFPSDSSGNIKRFSKLSGVESSALLGRPFSTEPLPNHHFHQALQASAATGGGLGGVGVGTPNGPVSNVGNGQAGLINNRPNSFHETMNNFDEVIRTPMSERASIGSDSRPKKLSVPKNSPTSLPAPPYSENESSHLLNSSNESKIQNIGF</sequence>
<dbReference type="SMART" id="SM00181">
    <property type="entry name" value="EGF"/>
    <property type="match status" value="3"/>
</dbReference>
<evidence type="ECO:0000256" key="10">
    <source>
        <dbReference type="PROSITE-ProRule" id="PRU00043"/>
    </source>
</evidence>
<dbReference type="InterPro" id="IPR049883">
    <property type="entry name" value="NOTCH1_EGF-like"/>
</dbReference>
<dbReference type="EMBL" id="CAEY01000170">
    <property type="status" value="NOT_ANNOTATED_CDS"/>
    <property type="molecule type" value="Genomic_DNA"/>
</dbReference>
<keyword evidence="5" id="KW-0677">Repeat</keyword>
<feature type="chain" id="PRO_5004591604" evidence="14">
    <location>
        <begin position="28"/>
        <end position="1807"/>
    </location>
</feature>
<feature type="domain" description="Cadherin" evidence="16">
    <location>
        <begin position="1304"/>
        <end position="1419"/>
    </location>
</feature>
<dbReference type="InterPro" id="IPR002126">
    <property type="entry name" value="Cadherin-like_dom"/>
</dbReference>
<dbReference type="PANTHER" id="PTHR24026:SF126">
    <property type="entry name" value="PROTOCADHERIN FAT 4"/>
    <property type="match status" value="1"/>
</dbReference>
<dbReference type="InterPro" id="IPR001881">
    <property type="entry name" value="EGF-like_Ca-bd_dom"/>
</dbReference>
<name>T1KJY1_TETUR</name>
<dbReference type="GO" id="GO:0007424">
    <property type="term" value="P:open tracheal system development"/>
    <property type="evidence" value="ECO:0007669"/>
    <property type="project" value="UniProtKB-ARBA"/>
</dbReference>
<feature type="domain" description="Cadherin" evidence="16">
    <location>
        <begin position="766"/>
        <end position="869"/>
    </location>
</feature>
<keyword evidence="3 13" id="KW-0812">Transmembrane</keyword>
<comment type="subcellular location">
    <subcellularLocation>
        <location evidence="1">Membrane</location>
    </subcellularLocation>
</comment>
<dbReference type="SMART" id="SM00179">
    <property type="entry name" value="EGF_CA"/>
    <property type="match status" value="2"/>
</dbReference>
<dbReference type="PANTHER" id="PTHR24026">
    <property type="entry name" value="FAT ATYPICAL CADHERIN-RELATED"/>
    <property type="match status" value="1"/>
</dbReference>
<dbReference type="GO" id="GO:0007163">
    <property type="term" value="P:establishment or maintenance of cell polarity"/>
    <property type="evidence" value="ECO:0007669"/>
    <property type="project" value="UniProtKB-ARBA"/>
</dbReference>
<feature type="domain" description="Cadherin" evidence="16">
    <location>
        <begin position="136"/>
        <end position="238"/>
    </location>
</feature>
<dbReference type="PROSITE" id="PS00232">
    <property type="entry name" value="CADHERIN_1"/>
    <property type="match status" value="6"/>
</dbReference>
<keyword evidence="9 11" id="KW-1015">Disulfide bond</keyword>
<keyword evidence="4 14" id="KW-0732">Signal</keyword>
<organism evidence="17 18">
    <name type="scientific">Tetranychus urticae</name>
    <name type="common">Two-spotted spider mite</name>
    <dbReference type="NCBI Taxonomy" id="32264"/>
    <lineage>
        <taxon>Eukaryota</taxon>
        <taxon>Metazoa</taxon>
        <taxon>Ecdysozoa</taxon>
        <taxon>Arthropoda</taxon>
        <taxon>Chelicerata</taxon>
        <taxon>Arachnida</taxon>
        <taxon>Acari</taxon>
        <taxon>Acariformes</taxon>
        <taxon>Trombidiformes</taxon>
        <taxon>Prostigmata</taxon>
        <taxon>Eleutherengona</taxon>
        <taxon>Raphignathae</taxon>
        <taxon>Tetranychoidea</taxon>
        <taxon>Tetranychidae</taxon>
        <taxon>Tetranychus</taxon>
    </lineage>
</organism>
<evidence type="ECO:0000256" key="7">
    <source>
        <dbReference type="ARBA" id="ARBA00022989"/>
    </source>
</evidence>
<evidence type="ECO:0000313" key="18">
    <source>
        <dbReference type="Proteomes" id="UP000015104"/>
    </source>
</evidence>
<dbReference type="PROSITE" id="PS50026">
    <property type="entry name" value="EGF_3"/>
    <property type="match status" value="3"/>
</dbReference>
<keyword evidence="8 13" id="KW-0472">Membrane</keyword>
<feature type="domain" description="Cadherin" evidence="16">
    <location>
        <begin position="870"/>
        <end position="974"/>
    </location>
</feature>
<dbReference type="GO" id="GO:0005886">
    <property type="term" value="C:plasma membrane"/>
    <property type="evidence" value="ECO:0007669"/>
    <property type="project" value="UniProtKB-SubCell"/>
</dbReference>
<dbReference type="SUPFAM" id="SSF57196">
    <property type="entry name" value="EGF/Laminin"/>
    <property type="match status" value="3"/>
</dbReference>
<feature type="domain" description="Cadherin" evidence="16">
    <location>
        <begin position="1199"/>
        <end position="1303"/>
    </location>
</feature>
<evidence type="ECO:0000256" key="3">
    <source>
        <dbReference type="ARBA" id="ARBA00022692"/>
    </source>
</evidence>
<feature type="transmembrane region" description="Helical" evidence="13">
    <location>
        <begin position="1598"/>
        <end position="1622"/>
    </location>
</feature>
<feature type="domain" description="EGF-like" evidence="15">
    <location>
        <begin position="1496"/>
        <end position="1529"/>
    </location>
</feature>
<dbReference type="CDD" id="cd11304">
    <property type="entry name" value="Cadherin_repeat"/>
    <property type="match status" value="12"/>
</dbReference>
<dbReference type="HOGENOM" id="CLU_237949_0_0_1"/>
<dbReference type="PRINTS" id="PR00205">
    <property type="entry name" value="CADHERIN"/>
</dbReference>
<dbReference type="PROSITE" id="PS00010">
    <property type="entry name" value="ASX_HYDROXYL"/>
    <property type="match status" value="1"/>
</dbReference>
<dbReference type="Gene3D" id="2.60.40.60">
    <property type="entry name" value="Cadherins"/>
    <property type="match status" value="12"/>
</dbReference>
<dbReference type="PROSITE" id="PS01186">
    <property type="entry name" value="EGF_2"/>
    <property type="match status" value="1"/>
</dbReference>
<evidence type="ECO:0000259" key="15">
    <source>
        <dbReference type="PROSITE" id="PS50026"/>
    </source>
</evidence>
<evidence type="ECO:0000256" key="12">
    <source>
        <dbReference type="SAM" id="MobiDB-lite"/>
    </source>
</evidence>
<evidence type="ECO:0000256" key="1">
    <source>
        <dbReference type="ARBA" id="ARBA00004370"/>
    </source>
</evidence>
<dbReference type="FunFam" id="2.60.40.60:FF:000020">
    <property type="entry name" value="Dachsous cadherin-related 1b"/>
    <property type="match status" value="4"/>
</dbReference>
<keyword evidence="6 10" id="KW-0106">Calcium</keyword>
<evidence type="ECO:0000256" key="5">
    <source>
        <dbReference type="ARBA" id="ARBA00022737"/>
    </source>
</evidence>
<feature type="domain" description="Cadherin" evidence="16">
    <location>
        <begin position="434"/>
        <end position="538"/>
    </location>
</feature>
<dbReference type="CDD" id="cd00053">
    <property type="entry name" value="EGF"/>
    <property type="match status" value="1"/>
</dbReference>
<feature type="domain" description="Cadherin" evidence="16">
    <location>
        <begin position="638"/>
        <end position="765"/>
    </location>
</feature>
<evidence type="ECO:0000256" key="6">
    <source>
        <dbReference type="ARBA" id="ARBA00022837"/>
    </source>
</evidence>
<keyword evidence="18" id="KW-1185">Reference proteome</keyword>
<reference evidence="18" key="1">
    <citation type="submission" date="2011-08" db="EMBL/GenBank/DDBJ databases">
        <authorList>
            <person name="Rombauts S."/>
        </authorList>
    </citation>
    <scope>NUCLEOTIDE SEQUENCE</scope>
    <source>
        <strain evidence="18">London</strain>
    </source>
</reference>
<dbReference type="InterPro" id="IPR015919">
    <property type="entry name" value="Cadherin-like_sf"/>
</dbReference>
<feature type="domain" description="EGF-like" evidence="15">
    <location>
        <begin position="1456"/>
        <end position="1495"/>
    </location>
</feature>
<dbReference type="GO" id="GO:0001736">
    <property type="term" value="P:establishment of planar polarity"/>
    <property type="evidence" value="ECO:0007669"/>
    <property type="project" value="UniProtKB-ARBA"/>
</dbReference>
<evidence type="ECO:0000256" key="11">
    <source>
        <dbReference type="PROSITE-ProRule" id="PRU00076"/>
    </source>
</evidence>